<sequence length="158" mass="18188">MMINLRVWLKIPDAEAATVKNTLLRRMGYQGIVRDVMRERLLSIEVDEVSDPETLIKQLTRELVNENKESFAVSVNSLELSNGCVPVKVSLWIEDGEAISIRDRLVKRLGLKMVRSVQRANIWKLYIDGDDPESVARRIAEELLVNPNKDRYEIIKLN</sequence>
<evidence type="ECO:0000313" key="5">
    <source>
        <dbReference type="EMBL" id="ABK13899.1"/>
    </source>
</evidence>
<dbReference type="GO" id="GO:0006164">
    <property type="term" value="P:purine nucleotide biosynthetic process"/>
    <property type="evidence" value="ECO:0007669"/>
    <property type="project" value="UniProtKB-KW"/>
</dbReference>
<evidence type="ECO:0000313" key="6">
    <source>
        <dbReference type="Proteomes" id="UP000000674"/>
    </source>
</evidence>
<name>A0B5C5_METTP</name>
<dbReference type="OrthoDB" id="147671at2157"/>
<dbReference type="Proteomes" id="UP000000674">
    <property type="component" value="Chromosome"/>
</dbReference>
<evidence type="ECO:0008006" key="7">
    <source>
        <dbReference type="Google" id="ProtNLM"/>
    </source>
</evidence>
<organism evidence="5 6">
    <name type="scientific">Methanothrix thermoacetophila (strain DSM 6194 / JCM 14653 / NBRC 101360 / PT)</name>
    <name type="common">Methanosaeta thermophila</name>
    <dbReference type="NCBI Taxonomy" id="349307"/>
    <lineage>
        <taxon>Archaea</taxon>
        <taxon>Methanobacteriati</taxon>
        <taxon>Methanobacteriota</taxon>
        <taxon>Stenosarchaea group</taxon>
        <taxon>Methanomicrobia</taxon>
        <taxon>Methanotrichales</taxon>
        <taxon>Methanotrichaceae</taxon>
        <taxon>Methanothrix</taxon>
    </lineage>
</organism>
<keyword evidence="4" id="KW-0067">ATP-binding</keyword>
<dbReference type="SUPFAM" id="SSF82697">
    <property type="entry name" value="PurS-like"/>
    <property type="match status" value="1"/>
</dbReference>
<accession>A0B5C5</accession>
<gene>
    <name evidence="5" type="ordered locus">Mthe_0097</name>
</gene>
<dbReference type="InterPro" id="IPR003850">
    <property type="entry name" value="PurS"/>
</dbReference>
<keyword evidence="1" id="KW-0436">Ligase</keyword>
<dbReference type="GO" id="GO:0005524">
    <property type="term" value="F:ATP binding"/>
    <property type="evidence" value="ECO:0007669"/>
    <property type="project" value="UniProtKB-KW"/>
</dbReference>
<dbReference type="GO" id="GO:0016874">
    <property type="term" value="F:ligase activity"/>
    <property type="evidence" value="ECO:0007669"/>
    <property type="project" value="UniProtKB-KW"/>
</dbReference>
<dbReference type="GeneID" id="4462489"/>
<dbReference type="Gene3D" id="3.30.1280.10">
    <property type="entry name" value="Phosphoribosylformylglycinamidine synthase subunit PurS"/>
    <property type="match status" value="2"/>
</dbReference>
<keyword evidence="3" id="KW-0658">Purine biosynthesis</keyword>
<protein>
    <recommendedName>
        <fullName evidence="7">Phosphoribosylformylglycinamidine synthase</fullName>
    </recommendedName>
</protein>
<evidence type="ECO:0000256" key="2">
    <source>
        <dbReference type="ARBA" id="ARBA00022741"/>
    </source>
</evidence>
<proteinExistence type="predicted"/>
<evidence type="ECO:0000256" key="4">
    <source>
        <dbReference type="ARBA" id="ARBA00022840"/>
    </source>
</evidence>
<dbReference type="STRING" id="349307.Mthe_0097"/>
<evidence type="ECO:0000256" key="3">
    <source>
        <dbReference type="ARBA" id="ARBA00022755"/>
    </source>
</evidence>
<dbReference type="HOGENOM" id="CLU_1673983_0_0_2"/>
<keyword evidence="6" id="KW-1185">Reference proteome</keyword>
<dbReference type="RefSeq" id="WP_011695298.1">
    <property type="nucleotide sequence ID" value="NC_008553.1"/>
</dbReference>
<dbReference type="EMBL" id="CP000477">
    <property type="protein sequence ID" value="ABK13899.1"/>
    <property type="molecule type" value="Genomic_DNA"/>
</dbReference>
<evidence type="ECO:0000256" key="1">
    <source>
        <dbReference type="ARBA" id="ARBA00022598"/>
    </source>
</evidence>
<dbReference type="AlphaFoldDB" id="A0B5C5"/>
<dbReference type="Pfam" id="PF02700">
    <property type="entry name" value="PurS"/>
    <property type="match status" value="1"/>
</dbReference>
<reference evidence="5 6" key="1">
    <citation type="submission" date="2006-10" db="EMBL/GenBank/DDBJ databases">
        <title>Complete sequence of Methanosaeta thermophila PT.</title>
        <authorList>
            <consortium name="US DOE Joint Genome Institute"/>
            <person name="Copeland A."/>
            <person name="Lucas S."/>
            <person name="Lapidus A."/>
            <person name="Barry K."/>
            <person name="Detter J.C."/>
            <person name="Glavina del Rio T."/>
            <person name="Hammon N."/>
            <person name="Israni S."/>
            <person name="Pitluck S."/>
            <person name="Chain P."/>
            <person name="Malfatti S."/>
            <person name="Shin M."/>
            <person name="Vergez L."/>
            <person name="Schmutz J."/>
            <person name="Larimer F."/>
            <person name="Land M."/>
            <person name="Hauser L."/>
            <person name="Kyrpides N."/>
            <person name="Kim E."/>
            <person name="Smith K.S."/>
            <person name="Ingram-Smith C."/>
            <person name="Richardson P."/>
        </authorList>
    </citation>
    <scope>NUCLEOTIDE SEQUENCE [LARGE SCALE GENOMIC DNA]</scope>
    <source>
        <strain evidence="6">DSM 6194 / JCM 14653 / NBRC 101360 / PT</strain>
    </source>
</reference>
<dbReference type="InterPro" id="IPR036604">
    <property type="entry name" value="PurS-like_sf"/>
</dbReference>
<dbReference type="KEGG" id="mtp:Mthe_0097"/>
<keyword evidence="2" id="KW-0547">Nucleotide-binding</keyword>